<name>A0A6G5A070_RHIMP</name>
<reference evidence="2" key="1">
    <citation type="submission" date="2020-03" db="EMBL/GenBank/DDBJ databases">
        <title>A transcriptome and proteome of the tick Rhipicephalus microplus shaped by the genetic composition of its hosts and developmental stage.</title>
        <authorList>
            <person name="Garcia G.R."/>
            <person name="Ribeiro J.M.C."/>
            <person name="Maruyama S.R."/>
            <person name="Gardinasse L.G."/>
            <person name="Nelson K."/>
            <person name="Ferreira B.R."/>
            <person name="Andrade T.G."/>
            <person name="Santos I.K.F.M."/>
        </authorList>
    </citation>
    <scope>NUCLEOTIDE SEQUENCE</scope>
    <source>
        <strain evidence="2">NSGR</strain>
        <tissue evidence="2">Salivary glands</tissue>
    </source>
</reference>
<proteinExistence type="predicted"/>
<feature type="chain" id="PRO_5026060672" evidence="1">
    <location>
        <begin position="21"/>
        <end position="100"/>
    </location>
</feature>
<sequence>MKTLSTPLFLFNIILSRSKCLRYVYPTYSSTDHTKRFRFRDNTLFQKSQVYKAGYKVIHTAIQIYGLFHICNAPQWAINTIAHIFVSSEAAPISFAKKIR</sequence>
<dbReference type="EMBL" id="GIKN01002129">
    <property type="protein sequence ID" value="NIE44402.1"/>
    <property type="molecule type" value="Transcribed_RNA"/>
</dbReference>
<keyword evidence="1" id="KW-0732">Signal</keyword>
<accession>A0A6G5A070</accession>
<organism evidence="2">
    <name type="scientific">Rhipicephalus microplus</name>
    <name type="common">Cattle tick</name>
    <name type="synonym">Boophilus microplus</name>
    <dbReference type="NCBI Taxonomy" id="6941"/>
    <lineage>
        <taxon>Eukaryota</taxon>
        <taxon>Metazoa</taxon>
        <taxon>Ecdysozoa</taxon>
        <taxon>Arthropoda</taxon>
        <taxon>Chelicerata</taxon>
        <taxon>Arachnida</taxon>
        <taxon>Acari</taxon>
        <taxon>Parasitiformes</taxon>
        <taxon>Ixodida</taxon>
        <taxon>Ixodoidea</taxon>
        <taxon>Ixodidae</taxon>
        <taxon>Rhipicephalinae</taxon>
        <taxon>Rhipicephalus</taxon>
        <taxon>Boophilus</taxon>
    </lineage>
</organism>
<protein>
    <submittedName>
        <fullName evidence="2">Putative secreted protein</fullName>
    </submittedName>
</protein>
<evidence type="ECO:0000313" key="2">
    <source>
        <dbReference type="EMBL" id="NIE44402.1"/>
    </source>
</evidence>
<dbReference type="AlphaFoldDB" id="A0A6G5A070"/>
<feature type="signal peptide" evidence="1">
    <location>
        <begin position="1"/>
        <end position="20"/>
    </location>
</feature>
<evidence type="ECO:0000256" key="1">
    <source>
        <dbReference type="SAM" id="SignalP"/>
    </source>
</evidence>